<dbReference type="OrthoDB" id="9785276at2"/>
<dbReference type="InterPro" id="IPR050407">
    <property type="entry name" value="Geranylgeranyl_reductase"/>
</dbReference>
<dbReference type="AlphaFoldDB" id="A0A1P8ULD1"/>
<name>A0A1P8ULD1_9GAMM</name>
<dbReference type="PRINTS" id="PR00420">
    <property type="entry name" value="RNGMNOXGNASE"/>
</dbReference>
<dbReference type="InterPro" id="IPR011777">
    <property type="entry name" value="Geranylgeranyl_Rdtase_fam"/>
</dbReference>
<protein>
    <submittedName>
        <fullName evidence="1">Geranylgeranyl reductase</fullName>
    </submittedName>
</protein>
<keyword evidence="2" id="KW-1185">Reference proteome</keyword>
<dbReference type="KEGG" id="afy:BW247_09880"/>
<dbReference type="STRING" id="1765967.BW247_09880"/>
<dbReference type="PANTHER" id="PTHR42685:SF22">
    <property type="entry name" value="CONDITIONED MEDIUM FACTOR RECEPTOR 1"/>
    <property type="match status" value="1"/>
</dbReference>
<dbReference type="InterPro" id="IPR036188">
    <property type="entry name" value="FAD/NAD-bd_sf"/>
</dbReference>
<accession>A0A1P8ULD1</accession>
<reference evidence="1 2" key="1">
    <citation type="submission" date="2017-01" db="EMBL/GenBank/DDBJ databases">
        <title>Draft sequence of Acidihalobacter ferrooxidans strain DSM 14175 (strain V8).</title>
        <authorList>
            <person name="Khaleque H.N."/>
            <person name="Ramsay J.P."/>
            <person name="Murphy R.J.T."/>
            <person name="Kaksonen A.H."/>
            <person name="Boxall N.J."/>
            <person name="Watkin E.L.J."/>
        </authorList>
    </citation>
    <scope>NUCLEOTIDE SEQUENCE [LARGE SCALE GENOMIC DNA]</scope>
    <source>
        <strain evidence="1 2">V8</strain>
    </source>
</reference>
<organism evidence="1 2">
    <name type="scientific">Acidihalobacter ferrooxydans</name>
    <dbReference type="NCBI Taxonomy" id="1765967"/>
    <lineage>
        <taxon>Bacteria</taxon>
        <taxon>Pseudomonadati</taxon>
        <taxon>Pseudomonadota</taxon>
        <taxon>Gammaproteobacteria</taxon>
        <taxon>Chromatiales</taxon>
        <taxon>Ectothiorhodospiraceae</taxon>
        <taxon>Acidihalobacter</taxon>
    </lineage>
</organism>
<dbReference type="Gene3D" id="3.50.50.60">
    <property type="entry name" value="FAD/NAD(P)-binding domain"/>
    <property type="match status" value="1"/>
</dbReference>
<dbReference type="GO" id="GO:0016628">
    <property type="term" value="F:oxidoreductase activity, acting on the CH-CH group of donors, NAD or NADP as acceptor"/>
    <property type="evidence" value="ECO:0007669"/>
    <property type="project" value="InterPro"/>
</dbReference>
<proteinExistence type="predicted"/>
<dbReference type="Proteomes" id="UP000243807">
    <property type="component" value="Chromosome"/>
</dbReference>
<gene>
    <name evidence="1" type="ORF">BW247_09880</name>
</gene>
<dbReference type="RefSeq" id="WP_076838506.1">
    <property type="nucleotide sequence ID" value="NZ_CP019434.1"/>
</dbReference>
<dbReference type="SUPFAM" id="SSF51905">
    <property type="entry name" value="FAD/NAD(P)-binding domain"/>
    <property type="match status" value="1"/>
</dbReference>
<evidence type="ECO:0000313" key="1">
    <source>
        <dbReference type="EMBL" id="APZ44650.1"/>
    </source>
</evidence>
<dbReference type="PANTHER" id="PTHR42685">
    <property type="entry name" value="GERANYLGERANYL DIPHOSPHATE REDUCTASE"/>
    <property type="match status" value="1"/>
</dbReference>
<sequence>MVMKTVQVLVVGIGPGGASAARVAAEAGLEVLAVDRNRRIGEPVQCAEFIPMPMGAYAKPEGVLRQKIVGMKSILPSGERYESEFPGYMIDRARFDQAIADQAEKAGASIWSHTRLIELDPDARVATLRCDDRAIEVGYEILIAADGPHSPVAGYLRLPPLKVVQTRQYTVPLLRPYADTDIWLSDDFPGGYAWLFPKGNLANLGLGADKRFEDNLKEPLEALHVQLIRDGLVGETILYRTGGAIPVGGLRDFLVVGRCLFVGDAGGLTHPITGGGISAAVVSGERAGQAAAEYLAGDEDAFVDYEEDVRDQFEASIKRAVERRLYLEQHWRTVAANDDGTMRRGWIAFNEYFEPLVS</sequence>
<evidence type="ECO:0000313" key="2">
    <source>
        <dbReference type="Proteomes" id="UP000243807"/>
    </source>
</evidence>
<dbReference type="NCBIfam" id="TIGR02032">
    <property type="entry name" value="GG-red-SF"/>
    <property type="match status" value="1"/>
</dbReference>
<dbReference type="EMBL" id="CP019434">
    <property type="protein sequence ID" value="APZ44650.1"/>
    <property type="molecule type" value="Genomic_DNA"/>
</dbReference>